<evidence type="ECO:0000313" key="2">
    <source>
        <dbReference type="EMBL" id="RHC66988.1"/>
    </source>
</evidence>
<dbReference type="Pfam" id="PF13560">
    <property type="entry name" value="HTH_31"/>
    <property type="match status" value="1"/>
</dbReference>
<dbReference type="InterPro" id="IPR010982">
    <property type="entry name" value="Lambda_DNA-bd_dom_sf"/>
</dbReference>
<dbReference type="EMBL" id="QSID01000003">
    <property type="protein sequence ID" value="RHC66988.1"/>
    <property type="molecule type" value="Genomic_DNA"/>
</dbReference>
<evidence type="ECO:0000313" key="3">
    <source>
        <dbReference type="Proteomes" id="UP000284621"/>
    </source>
</evidence>
<proteinExistence type="predicted"/>
<reference evidence="2 3" key="1">
    <citation type="submission" date="2018-08" db="EMBL/GenBank/DDBJ databases">
        <title>A genome reference for cultivated species of the human gut microbiota.</title>
        <authorList>
            <person name="Zou Y."/>
            <person name="Xue W."/>
            <person name="Luo G."/>
        </authorList>
    </citation>
    <scope>NUCLEOTIDE SEQUENCE [LARGE SCALE GENOMIC DNA]</scope>
    <source>
        <strain evidence="2 3">AM34-3LB</strain>
    </source>
</reference>
<dbReference type="AlphaFoldDB" id="A0A414B870"/>
<dbReference type="SMART" id="SM00530">
    <property type="entry name" value="HTH_XRE"/>
    <property type="match status" value="1"/>
</dbReference>
<sequence>MKILLAELMESRGLSYRQVEIITGISKSTLHNIATGKRMPRMDTMEELAKYLHVRVEDLYESEYK</sequence>
<dbReference type="CDD" id="cd00093">
    <property type="entry name" value="HTH_XRE"/>
    <property type="match status" value="1"/>
</dbReference>
<protein>
    <submittedName>
        <fullName evidence="2">XRE family transcriptional regulator</fullName>
    </submittedName>
</protein>
<dbReference type="Proteomes" id="UP000284621">
    <property type="component" value="Unassembled WGS sequence"/>
</dbReference>
<comment type="caution">
    <text evidence="2">The sequence shown here is derived from an EMBL/GenBank/DDBJ whole genome shotgun (WGS) entry which is preliminary data.</text>
</comment>
<evidence type="ECO:0000259" key="1">
    <source>
        <dbReference type="PROSITE" id="PS50943"/>
    </source>
</evidence>
<organism evidence="2 3">
    <name type="scientific">Anaerobutyricum hallii</name>
    <dbReference type="NCBI Taxonomy" id="39488"/>
    <lineage>
        <taxon>Bacteria</taxon>
        <taxon>Bacillati</taxon>
        <taxon>Bacillota</taxon>
        <taxon>Clostridia</taxon>
        <taxon>Lachnospirales</taxon>
        <taxon>Lachnospiraceae</taxon>
        <taxon>Anaerobutyricum</taxon>
    </lineage>
</organism>
<accession>A0A414B870</accession>
<gene>
    <name evidence="2" type="ORF">DW833_03880</name>
</gene>
<dbReference type="InterPro" id="IPR001387">
    <property type="entry name" value="Cro/C1-type_HTH"/>
</dbReference>
<feature type="domain" description="HTH cro/C1-type" evidence="1">
    <location>
        <begin position="5"/>
        <end position="59"/>
    </location>
</feature>
<dbReference type="SUPFAM" id="SSF47413">
    <property type="entry name" value="lambda repressor-like DNA-binding domains"/>
    <property type="match status" value="1"/>
</dbReference>
<dbReference type="RefSeq" id="WP_118380643.1">
    <property type="nucleotide sequence ID" value="NZ_CABJFJ010000003.1"/>
</dbReference>
<dbReference type="PROSITE" id="PS50943">
    <property type="entry name" value="HTH_CROC1"/>
    <property type="match status" value="1"/>
</dbReference>
<keyword evidence="3" id="KW-1185">Reference proteome</keyword>
<name>A0A414B870_9FIRM</name>
<dbReference type="Gene3D" id="1.10.260.40">
    <property type="entry name" value="lambda repressor-like DNA-binding domains"/>
    <property type="match status" value="1"/>
</dbReference>
<dbReference type="GO" id="GO:0003677">
    <property type="term" value="F:DNA binding"/>
    <property type="evidence" value="ECO:0007669"/>
    <property type="project" value="InterPro"/>
</dbReference>